<protein>
    <recommendedName>
        <fullName evidence="2">Zinc finger/thioredoxin putative domain-containing protein</fullName>
    </recommendedName>
</protein>
<feature type="domain" description="Zinc finger/thioredoxin putative" evidence="2">
    <location>
        <begin position="1"/>
        <end position="36"/>
    </location>
</feature>
<reference evidence="3 4" key="1">
    <citation type="journal article" date="2021" name="Front. Microbiol.">
        <title>Comprehensive Comparative Genomics and Phenotyping of Methylobacterium Species.</title>
        <authorList>
            <person name="Alessa O."/>
            <person name="Ogura Y."/>
            <person name="Fujitani Y."/>
            <person name="Takami H."/>
            <person name="Hayashi T."/>
            <person name="Sahin N."/>
            <person name="Tani A."/>
        </authorList>
    </citation>
    <scope>NUCLEOTIDE SEQUENCE [LARGE SCALE GENOMIC DNA]</scope>
    <source>
        <strain evidence="3 4">DSM 23679</strain>
    </source>
</reference>
<dbReference type="RefSeq" id="WP_147827988.1">
    <property type="nucleotide sequence ID" value="NZ_BPQG01000008.1"/>
</dbReference>
<evidence type="ECO:0000259" key="2">
    <source>
        <dbReference type="Pfam" id="PF13717"/>
    </source>
</evidence>
<evidence type="ECO:0000313" key="3">
    <source>
        <dbReference type="EMBL" id="GJD43135.1"/>
    </source>
</evidence>
<organism evidence="3 4">
    <name type="scientific">Methylobacterium cerastii</name>
    <dbReference type="NCBI Taxonomy" id="932741"/>
    <lineage>
        <taxon>Bacteria</taxon>
        <taxon>Pseudomonadati</taxon>
        <taxon>Pseudomonadota</taxon>
        <taxon>Alphaproteobacteria</taxon>
        <taxon>Hyphomicrobiales</taxon>
        <taxon>Methylobacteriaceae</taxon>
        <taxon>Methylobacterium</taxon>
    </lineage>
</organism>
<dbReference type="EMBL" id="BPQG01000008">
    <property type="protein sequence ID" value="GJD43135.1"/>
    <property type="molecule type" value="Genomic_DNA"/>
</dbReference>
<dbReference type="Proteomes" id="UP001055117">
    <property type="component" value="Unassembled WGS sequence"/>
</dbReference>
<sequence>MLIVCPTCASEYRIDTARVGTEGRSVRCAACRETWFVSPAEVVAAHEAELQAASAAADEAVSAEAWAEASAAVREAATPETIDNVPDAPRRAKAGKPKPGYKPLGKGAGKGAGKGGVAALSPALAAGLVVLAAIPLACLARVQVVQALPQAAGLFARIGLPVNLRGIEIRDATALRNQAGGERPGELVVEGDLVGTARNGMPVPPISVLVRDAAERVVKTYTIAPPRSRLAQGETARFAARFPDPPEQGRGVEVRFADAVKAEDVKVEMKGDVKMDVKGDVKTDSATP</sequence>
<proteinExistence type="predicted"/>
<keyword evidence="4" id="KW-1185">Reference proteome</keyword>
<evidence type="ECO:0000256" key="1">
    <source>
        <dbReference type="SAM" id="MobiDB-lite"/>
    </source>
</evidence>
<accession>A0ABQ4QE96</accession>
<dbReference type="Pfam" id="PF13717">
    <property type="entry name" value="Zn_ribbon_4"/>
    <property type="match status" value="1"/>
</dbReference>
<feature type="region of interest" description="Disordered" evidence="1">
    <location>
        <begin position="77"/>
        <end position="107"/>
    </location>
</feature>
<evidence type="ECO:0000313" key="4">
    <source>
        <dbReference type="Proteomes" id="UP001055117"/>
    </source>
</evidence>
<gene>
    <name evidence="3" type="ORF">AFCDBAGC_0980</name>
</gene>
<dbReference type="NCBIfam" id="TIGR02098">
    <property type="entry name" value="MJ0042_CXXC"/>
    <property type="match status" value="1"/>
</dbReference>
<name>A0ABQ4QE96_9HYPH</name>
<comment type="caution">
    <text evidence="3">The sequence shown here is derived from an EMBL/GenBank/DDBJ whole genome shotgun (WGS) entry which is preliminary data.</text>
</comment>
<dbReference type="InterPro" id="IPR011723">
    <property type="entry name" value="Znf/thioredoxin_put"/>
</dbReference>